<keyword evidence="3" id="KW-1185">Reference proteome</keyword>
<feature type="transmembrane region" description="Helical" evidence="1">
    <location>
        <begin position="12"/>
        <end position="33"/>
    </location>
</feature>
<reference evidence="3" key="1">
    <citation type="journal article" date="2019" name="Int. J. Syst. Evol. Microbiol.">
        <title>The Global Catalogue of Microorganisms (GCM) 10K type strain sequencing project: providing services to taxonomists for standard genome sequencing and annotation.</title>
        <authorList>
            <consortium name="The Broad Institute Genomics Platform"/>
            <consortium name="The Broad Institute Genome Sequencing Center for Infectious Disease"/>
            <person name="Wu L."/>
            <person name="Ma J."/>
        </authorList>
    </citation>
    <scope>NUCLEOTIDE SEQUENCE [LARGE SCALE GENOMIC DNA]</scope>
    <source>
        <strain evidence="3">CCUG 62215</strain>
    </source>
</reference>
<organism evidence="2 3">
    <name type="scientific">Winogradskyella litorisediminis</name>
    <dbReference type="NCBI Taxonomy" id="1156618"/>
    <lineage>
        <taxon>Bacteria</taxon>
        <taxon>Pseudomonadati</taxon>
        <taxon>Bacteroidota</taxon>
        <taxon>Flavobacteriia</taxon>
        <taxon>Flavobacteriales</taxon>
        <taxon>Flavobacteriaceae</taxon>
        <taxon>Winogradskyella</taxon>
    </lineage>
</organism>
<dbReference type="Proteomes" id="UP001597013">
    <property type="component" value="Unassembled WGS sequence"/>
</dbReference>
<accession>A0ABW3N4P1</accession>
<feature type="transmembrane region" description="Helical" evidence="1">
    <location>
        <begin position="295"/>
        <end position="317"/>
    </location>
</feature>
<feature type="transmembrane region" description="Helical" evidence="1">
    <location>
        <begin position="99"/>
        <end position="116"/>
    </location>
</feature>
<evidence type="ECO:0000313" key="2">
    <source>
        <dbReference type="EMBL" id="MFD1062569.1"/>
    </source>
</evidence>
<dbReference type="EMBL" id="JBHTJL010000009">
    <property type="protein sequence ID" value="MFD1062569.1"/>
    <property type="molecule type" value="Genomic_DNA"/>
</dbReference>
<feature type="transmembrane region" description="Helical" evidence="1">
    <location>
        <begin position="128"/>
        <end position="148"/>
    </location>
</feature>
<feature type="transmembrane region" description="Helical" evidence="1">
    <location>
        <begin position="70"/>
        <end position="87"/>
    </location>
</feature>
<sequence>MSKTILSKFDEFLLSNFILIILASEFFTKILILSENLPYRVSTFVKLGLGLYLFFYIYKKNLWWHKILKFLYFLTIIFIVGQLFFLFKNNTSKTDLLNNLFTFSTYIFLPLFVVCVENEKTHEIVLRNVISIKVAAFINLPIILFSLIVPFEIFRSYPLTDRFGFNGFLGFSSSASFFYIAIIIIFFGTYYINKSKKNLIFLILHTFISILVGTKTIWFFLLLVAISYFCFLIKNPLKSFFRFLFLIGIIFFLSFREKIELFIVSIFSFAERYYNEYGFLTVILSTRDLYFKQVYNYYISNFSLPTFLFGGINVIKIRVEFEFINMFVFFGLFGTLVYLLIIRYIFYKTQQKPIKTTIFVALIITCALSGGFFYSVFSACLFYLAYRYLDYIKQE</sequence>
<comment type="caution">
    <text evidence="2">The sequence shown here is derived from an EMBL/GenBank/DDBJ whole genome shotgun (WGS) entry which is preliminary data.</text>
</comment>
<evidence type="ECO:0008006" key="4">
    <source>
        <dbReference type="Google" id="ProtNLM"/>
    </source>
</evidence>
<evidence type="ECO:0000313" key="3">
    <source>
        <dbReference type="Proteomes" id="UP001597013"/>
    </source>
</evidence>
<feature type="transmembrane region" description="Helical" evidence="1">
    <location>
        <begin position="239"/>
        <end position="255"/>
    </location>
</feature>
<protein>
    <recommendedName>
        <fullName evidence="4">O-antigen ligase-like membrane protein</fullName>
    </recommendedName>
</protein>
<keyword evidence="1" id="KW-0812">Transmembrane</keyword>
<proteinExistence type="predicted"/>
<evidence type="ECO:0000256" key="1">
    <source>
        <dbReference type="SAM" id="Phobius"/>
    </source>
</evidence>
<gene>
    <name evidence="2" type="ORF">ACFQ1Q_04865</name>
</gene>
<feature type="transmembrane region" description="Helical" evidence="1">
    <location>
        <begin position="39"/>
        <end position="58"/>
    </location>
</feature>
<keyword evidence="1" id="KW-1133">Transmembrane helix</keyword>
<feature type="transmembrane region" description="Helical" evidence="1">
    <location>
        <begin position="323"/>
        <end position="346"/>
    </location>
</feature>
<feature type="transmembrane region" description="Helical" evidence="1">
    <location>
        <begin position="358"/>
        <end position="386"/>
    </location>
</feature>
<feature type="transmembrane region" description="Helical" evidence="1">
    <location>
        <begin position="199"/>
        <end position="227"/>
    </location>
</feature>
<dbReference type="RefSeq" id="WP_386128549.1">
    <property type="nucleotide sequence ID" value="NZ_JBHTJL010000009.1"/>
</dbReference>
<keyword evidence="1" id="KW-0472">Membrane</keyword>
<feature type="transmembrane region" description="Helical" evidence="1">
    <location>
        <begin position="168"/>
        <end position="192"/>
    </location>
</feature>
<name>A0ABW3N4P1_9FLAO</name>